<evidence type="ECO:0000313" key="3">
    <source>
        <dbReference type="EMBL" id="KJZ73967.1"/>
    </source>
</evidence>
<feature type="compositionally biased region" description="Basic and acidic residues" evidence="1">
    <location>
        <begin position="241"/>
        <end position="306"/>
    </location>
</feature>
<name>A0A0F7ZZC2_9HYPO</name>
<evidence type="ECO:0000313" key="4">
    <source>
        <dbReference type="Proteomes" id="UP000054481"/>
    </source>
</evidence>
<dbReference type="EMBL" id="KQ030530">
    <property type="protein sequence ID" value="KJZ73967.1"/>
    <property type="molecule type" value="Genomic_DNA"/>
</dbReference>
<organism evidence="3 4">
    <name type="scientific">Hirsutella minnesotensis 3608</name>
    <dbReference type="NCBI Taxonomy" id="1043627"/>
    <lineage>
        <taxon>Eukaryota</taxon>
        <taxon>Fungi</taxon>
        <taxon>Dikarya</taxon>
        <taxon>Ascomycota</taxon>
        <taxon>Pezizomycotina</taxon>
        <taxon>Sordariomycetes</taxon>
        <taxon>Hypocreomycetidae</taxon>
        <taxon>Hypocreales</taxon>
        <taxon>Ophiocordycipitaceae</taxon>
        <taxon>Hirsutella</taxon>
    </lineage>
</organism>
<feature type="chain" id="PRO_5002526147" evidence="2">
    <location>
        <begin position="21"/>
        <end position="313"/>
    </location>
</feature>
<keyword evidence="2" id="KW-0732">Signal</keyword>
<keyword evidence="4" id="KW-1185">Reference proteome</keyword>
<sequence>MHTQNLAVVLAALLPSGALAAPVAPPGQEPVARWQAISADERAGTRFTNTTPSNDRHAAEIAAEQYIGSAWPVFQPSKRQDDEDAENRRLKREQAIQEADERFNHADADADSAGRLNGQNGNDIDASSDRKVKRQNNYGDYVDIDCWVRRPYAHTSGNDIHVSGNDIEVKSDRRVKRQNNYGDFIHCWKKRQDDEEVEADRKVKRQNIYTDDIRCRMKRQNDYGDYVSCRMKRQDDEEAETERRVKRQDDEEGESERRAKRQDDEEGESERRVKRQDDEEAESARLMKRQDEEEAESERRVKRQDDEASDEGN</sequence>
<accession>A0A0F7ZZC2</accession>
<feature type="region of interest" description="Disordered" evidence="1">
    <location>
        <begin position="232"/>
        <end position="313"/>
    </location>
</feature>
<evidence type="ECO:0000256" key="1">
    <source>
        <dbReference type="SAM" id="MobiDB-lite"/>
    </source>
</evidence>
<feature type="signal peptide" evidence="2">
    <location>
        <begin position="1"/>
        <end position="20"/>
    </location>
</feature>
<dbReference type="AlphaFoldDB" id="A0A0F7ZZC2"/>
<feature type="region of interest" description="Disordered" evidence="1">
    <location>
        <begin position="107"/>
        <end position="130"/>
    </location>
</feature>
<proteinExistence type="predicted"/>
<reference evidence="3 4" key="1">
    <citation type="journal article" date="2014" name="Genome Biol. Evol.">
        <title>Comparative genomics and transcriptomics analyses reveal divergent lifestyle features of nematode endoparasitic fungus Hirsutella minnesotensis.</title>
        <authorList>
            <person name="Lai Y."/>
            <person name="Liu K."/>
            <person name="Zhang X."/>
            <person name="Zhang X."/>
            <person name="Li K."/>
            <person name="Wang N."/>
            <person name="Shu C."/>
            <person name="Wu Y."/>
            <person name="Wang C."/>
            <person name="Bushley K.E."/>
            <person name="Xiang M."/>
            <person name="Liu X."/>
        </authorList>
    </citation>
    <scope>NUCLEOTIDE SEQUENCE [LARGE SCALE GENOMIC DNA]</scope>
    <source>
        <strain evidence="3 4">3608</strain>
    </source>
</reference>
<gene>
    <name evidence="3" type="ORF">HIM_06635</name>
</gene>
<protein>
    <submittedName>
        <fullName evidence="3">Uncharacterized protein</fullName>
    </submittedName>
</protein>
<evidence type="ECO:0000256" key="2">
    <source>
        <dbReference type="SAM" id="SignalP"/>
    </source>
</evidence>
<dbReference type="Proteomes" id="UP000054481">
    <property type="component" value="Unassembled WGS sequence"/>
</dbReference>